<name>A0A1Y5PLE9_9MYCO</name>
<gene>
    <name evidence="2" type="ORF">MHPYR_80156</name>
</gene>
<dbReference type="EMBL" id="FLQS01000078">
    <property type="protein sequence ID" value="SBS79567.1"/>
    <property type="molecule type" value="Genomic_DNA"/>
</dbReference>
<keyword evidence="1" id="KW-1133">Transmembrane helix</keyword>
<keyword evidence="1" id="KW-0812">Transmembrane</keyword>
<accession>A0A1Y5PLE9</accession>
<keyword evidence="1" id="KW-0472">Membrane</keyword>
<feature type="transmembrane region" description="Helical" evidence="1">
    <location>
        <begin position="64"/>
        <end position="85"/>
    </location>
</feature>
<reference evidence="2" key="1">
    <citation type="submission" date="2016-03" db="EMBL/GenBank/DDBJ databases">
        <authorList>
            <person name="Ploux O."/>
        </authorList>
    </citation>
    <scope>NUCLEOTIDE SEQUENCE</scope>
    <source>
        <strain evidence="2">UC10</strain>
    </source>
</reference>
<sequence>MDDLMTRVRRVLNYKVSIEALIEVAMWLAVPHLIIGLIWAFFHPDAVLQLEVQLARILPAGAEVGAYVIGALLWPVLLLLPPLCVG</sequence>
<evidence type="ECO:0000313" key="2">
    <source>
        <dbReference type="EMBL" id="SBS79567.1"/>
    </source>
</evidence>
<dbReference type="AlphaFoldDB" id="A0A1Y5PLE9"/>
<proteinExistence type="predicted"/>
<evidence type="ECO:0000256" key="1">
    <source>
        <dbReference type="SAM" id="Phobius"/>
    </source>
</evidence>
<organism evidence="2">
    <name type="scientific">uncultured Mycobacterium sp</name>
    <dbReference type="NCBI Taxonomy" id="171292"/>
    <lineage>
        <taxon>Bacteria</taxon>
        <taxon>Bacillati</taxon>
        <taxon>Actinomycetota</taxon>
        <taxon>Actinomycetes</taxon>
        <taxon>Mycobacteriales</taxon>
        <taxon>Mycobacteriaceae</taxon>
        <taxon>Mycobacterium</taxon>
        <taxon>environmental samples</taxon>
    </lineage>
</organism>
<feature type="transmembrane region" description="Helical" evidence="1">
    <location>
        <begin position="20"/>
        <end position="42"/>
    </location>
</feature>
<protein>
    <submittedName>
        <fullName evidence="2">Uncharacterized protein</fullName>
    </submittedName>
</protein>